<accession>A0AAW1I7W9</accession>
<evidence type="ECO:0000313" key="1">
    <source>
        <dbReference type="EMBL" id="KAK9685365.1"/>
    </source>
</evidence>
<name>A0AAW1I7W9_POPJA</name>
<dbReference type="Proteomes" id="UP001458880">
    <property type="component" value="Unassembled WGS sequence"/>
</dbReference>
<keyword evidence="2" id="KW-1185">Reference proteome</keyword>
<protein>
    <submittedName>
        <fullName evidence="1">Uncharacterized protein</fullName>
    </submittedName>
</protein>
<reference evidence="1 2" key="1">
    <citation type="journal article" date="2024" name="BMC Genomics">
        <title>De novo assembly and annotation of Popillia japonica's genome with initial clues to its potential as an invasive pest.</title>
        <authorList>
            <person name="Cucini C."/>
            <person name="Boschi S."/>
            <person name="Funari R."/>
            <person name="Cardaioli E."/>
            <person name="Iannotti N."/>
            <person name="Marturano G."/>
            <person name="Paoli F."/>
            <person name="Bruttini M."/>
            <person name="Carapelli A."/>
            <person name="Frati F."/>
            <person name="Nardi F."/>
        </authorList>
    </citation>
    <scope>NUCLEOTIDE SEQUENCE [LARGE SCALE GENOMIC DNA]</scope>
    <source>
        <strain evidence="1">DMR45628</strain>
    </source>
</reference>
<dbReference type="AlphaFoldDB" id="A0AAW1I7W9"/>
<organism evidence="1 2">
    <name type="scientific">Popillia japonica</name>
    <name type="common">Japanese beetle</name>
    <dbReference type="NCBI Taxonomy" id="7064"/>
    <lineage>
        <taxon>Eukaryota</taxon>
        <taxon>Metazoa</taxon>
        <taxon>Ecdysozoa</taxon>
        <taxon>Arthropoda</taxon>
        <taxon>Hexapoda</taxon>
        <taxon>Insecta</taxon>
        <taxon>Pterygota</taxon>
        <taxon>Neoptera</taxon>
        <taxon>Endopterygota</taxon>
        <taxon>Coleoptera</taxon>
        <taxon>Polyphaga</taxon>
        <taxon>Scarabaeiformia</taxon>
        <taxon>Scarabaeidae</taxon>
        <taxon>Rutelinae</taxon>
        <taxon>Popillia</taxon>
    </lineage>
</organism>
<proteinExistence type="predicted"/>
<dbReference type="EMBL" id="JASPKY010000782">
    <property type="protein sequence ID" value="KAK9685365.1"/>
    <property type="molecule type" value="Genomic_DNA"/>
</dbReference>
<evidence type="ECO:0000313" key="2">
    <source>
        <dbReference type="Proteomes" id="UP001458880"/>
    </source>
</evidence>
<gene>
    <name evidence="1" type="ORF">QE152_g38096</name>
</gene>
<sequence length="101" mass="11016">MPARNVLFPTIPGGTGLNRSENRLLCTALYLPFGEDNRRPLQRITQLLNSVLDVRSERVGRNKILAGGSTSMPHSIHCVQLSGIPPGGEDISSRPRLLSRA</sequence>
<comment type="caution">
    <text evidence="1">The sequence shown here is derived from an EMBL/GenBank/DDBJ whole genome shotgun (WGS) entry which is preliminary data.</text>
</comment>